<dbReference type="Proteomes" id="UP000076502">
    <property type="component" value="Unassembled WGS sequence"/>
</dbReference>
<feature type="non-terminal residue" evidence="2">
    <location>
        <position position="190"/>
    </location>
</feature>
<feature type="region of interest" description="Disordered" evidence="1">
    <location>
        <begin position="42"/>
        <end position="105"/>
    </location>
</feature>
<feature type="region of interest" description="Disordered" evidence="1">
    <location>
        <begin position="137"/>
        <end position="190"/>
    </location>
</feature>
<keyword evidence="3" id="KW-1185">Reference proteome</keyword>
<evidence type="ECO:0000313" key="2">
    <source>
        <dbReference type="EMBL" id="KZC07433.1"/>
    </source>
</evidence>
<gene>
    <name evidence="2" type="ORF">WN55_09425</name>
</gene>
<dbReference type="OrthoDB" id="8191931at2759"/>
<evidence type="ECO:0000256" key="1">
    <source>
        <dbReference type="SAM" id="MobiDB-lite"/>
    </source>
</evidence>
<sequence length="190" mass="20712">MVIVPTPGSIWDYPYLNQVTSMMGLVYGTGPEPEQDFFPPKTRIPDTHMESPSRYDLTKSEARSLDETELGEVKTTLPTSNVATSTQSSQPGSIPCRNGGDNAATENATISESTRKEAIEDKKENALTADNRSVAIGLSTFDNPGPSRVQPSKKNAIRGNTKTTQEKSTQMRQNSSSQRLQGNEDVDDDV</sequence>
<dbReference type="AlphaFoldDB" id="A0A154P6I0"/>
<name>A0A154P6I0_DUFNO</name>
<evidence type="ECO:0000313" key="3">
    <source>
        <dbReference type="Proteomes" id="UP000076502"/>
    </source>
</evidence>
<organism evidence="2 3">
    <name type="scientific">Dufourea novaeangliae</name>
    <name type="common">Sweat bee</name>
    <dbReference type="NCBI Taxonomy" id="178035"/>
    <lineage>
        <taxon>Eukaryota</taxon>
        <taxon>Metazoa</taxon>
        <taxon>Ecdysozoa</taxon>
        <taxon>Arthropoda</taxon>
        <taxon>Hexapoda</taxon>
        <taxon>Insecta</taxon>
        <taxon>Pterygota</taxon>
        <taxon>Neoptera</taxon>
        <taxon>Endopterygota</taxon>
        <taxon>Hymenoptera</taxon>
        <taxon>Apocrita</taxon>
        <taxon>Aculeata</taxon>
        <taxon>Apoidea</taxon>
        <taxon>Anthophila</taxon>
        <taxon>Halictidae</taxon>
        <taxon>Rophitinae</taxon>
        <taxon>Dufourea</taxon>
    </lineage>
</organism>
<feature type="compositionally biased region" description="Polar residues" evidence="1">
    <location>
        <begin position="149"/>
        <end position="181"/>
    </location>
</feature>
<proteinExistence type="predicted"/>
<protein>
    <submittedName>
        <fullName evidence="2">Uncharacterized protein</fullName>
    </submittedName>
</protein>
<reference evidence="2 3" key="1">
    <citation type="submission" date="2015-07" db="EMBL/GenBank/DDBJ databases">
        <title>The genome of Dufourea novaeangliae.</title>
        <authorList>
            <person name="Pan H."/>
            <person name="Kapheim K."/>
        </authorList>
    </citation>
    <scope>NUCLEOTIDE SEQUENCE [LARGE SCALE GENOMIC DNA]</scope>
    <source>
        <strain evidence="2">0120121106</strain>
        <tissue evidence="2">Whole body</tissue>
    </source>
</reference>
<feature type="compositionally biased region" description="Polar residues" evidence="1">
    <location>
        <begin position="76"/>
        <end position="92"/>
    </location>
</feature>
<dbReference type="EMBL" id="KQ434826">
    <property type="protein sequence ID" value="KZC07433.1"/>
    <property type="molecule type" value="Genomic_DNA"/>
</dbReference>
<accession>A0A154P6I0</accession>
<feature type="compositionally biased region" description="Basic and acidic residues" evidence="1">
    <location>
        <begin position="43"/>
        <end position="66"/>
    </location>
</feature>